<dbReference type="GeneID" id="73334926"/>
<organism evidence="2 3">
    <name type="scientific">Colletotrichum lupini</name>
    <dbReference type="NCBI Taxonomy" id="145971"/>
    <lineage>
        <taxon>Eukaryota</taxon>
        <taxon>Fungi</taxon>
        <taxon>Dikarya</taxon>
        <taxon>Ascomycota</taxon>
        <taxon>Pezizomycotina</taxon>
        <taxon>Sordariomycetes</taxon>
        <taxon>Hypocreomycetidae</taxon>
        <taxon>Glomerellales</taxon>
        <taxon>Glomerellaceae</taxon>
        <taxon>Colletotrichum</taxon>
        <taxon>Colletotrichum acutatum species complex</taxon>
    </lineage>
</organism>
<dbReference type="EMBL" id="CP019471">
    <property type="protein sequence ID" value="UQC74222.1"/>
    <property type="molecule type" value="Genomic_DNA"/>
</dbReference>
<evidence type="ECO:0000313" key="3">
    <source>
        <dbReference type="Proteomes" id="UP000830671"/>
    </source>
</evidence>
<feature type="compositionally biased region" description="Polar residues" evidence="1">
    <location>
        <begin position="1"/>
        <end position="13"/>
    </location>
</feature>
<sequence>MKLQHRAQNTEYLWTSPAPPAKENWGSGGGQRRRVRTMSILVCLQTSSIAEASPGFLALESEPPLVSSCGPKTRLVRLFDNARWIKSDKQTAGVEDDADT</sequence>
<feature type="region of interest" description="Disordered" evidence="1">
    <location>
        <begin position="1"/>
        <end position="32"/>
    </location>
</feature>
<dbReference type="AlphaFoldDB" id="A0A9Q8SCX3"/>
<accession>A0A9Q8SCX3</accession>
<dbReference type="Proteomes" id="UP000830671">
    <property type="component" value="Chromosome 1"/>
</dbReference>
<evidence type="ECO:0000313" key="2">
    <source>
        <dbReference type="EMBL" id="UQC74222.1"/>
    </source>
</evidence>
<reference evidence="2" key="1">
    <citation type="journal article" date="2021" name="Mol. Plant Microbe Interact.">
        <title>Complete Genome Sequence of the Plant-Pathogenic Fungus Colletotrichum lupini.</title>
        <authorList>
            <person name="Baroncelli R."/>
            <person name="Pensec F."/>
            <person name="Da Lio D."/>
            <person name="Boufleur T."/>
            <person name="Vicente I."/>
            <person name="Sarrocco S."/>
            <person name="Picot A."/>
            <person name="Baraldi E."/>
            <person name="Sukno S."/>
            <person name="Thon M."/>
            <person name="Le Floch G."/>
        </authorList>
    </citation>
    <scope>NUCLEOTIDE SEQUENCE</scope>
    <source>
        <strain evidence="2">IMI 504893</strain>
    </source>
</reference>
<name>A0A9Q8SCX3_9PEZI</name>
<dbReference type="KEGG" id="clup:CLUP02_00870"/>
<evidence type="ECO:0000256" key="1">
    <source>
        <dbReference type="SAM" id="MobiDB-lite"/>
    </source>
</evidence>
<gene>
    <name evidence="2" type="ORF">CLUP02_00870</name>
</gene>
<protein>
    <submittedName>
        <fullName evidence="2">Uncharacterized protein</fullName>
    </submittedName>
</protein>
<proteinExistence type="predicted"/>
<dbReference type="RefSeq" id="XP_049135873.1">
    <property type="nucleotide sequence ID" value="XM_049279916.1"/>
</dbReference>
<keyword evidence="3" id="KW-1185">Reference proteome</keyword>